<accession>A0A8S0WZD6</accession>
<feature type="transmembrane region" description="Helical" evidence="1">
    <location>
        <begin position="177"/>
        <end position="201"/>
    </location>
</feature>
<feature type="transmembrane region" description="Helical" evidence="1">
    <location>
        <begin position="213"/>
        <end position="233"/>
    </location>
</feature>
<dbReference type="OrthoDB" id="2628419at2759"/>
<evidence type="ECO:0000313" key="3">
    <source>
        <dbReference type="EMBL" id="CAA7269536.1"/>
    </source>
</evidence>
<feature type="chain" id="PRO_5035756348" evidence="2">
    <location>
        <begin position="25"/>
        <end position="286"/>
    </location>
</feature>
<feature type="transmembrane region" description="Helical" evidence="1">
    <location>
        <begin position="60"/>
        <end position="81"/>
    </location>
</feature>
<evidence type="ECO:0000313" key="4">
    <source>
        <dbReference type="Proteomes" id="UP000467700"/>
    </source>
</evidence>
<gene>
    <name evidence="3" type="ORF">AAE3_LOCUS11963</name>
</gene>
<organism evidence="3 4">
    <name type="scientific">Cyclocybe aegerita</name>
    <name type="common">Black poplar mushroom</name>
    <name type="synonym">Agrocybe aegerita</name>
    <dbReference type="NCBI Taxonomy" id="1973307"/>
    <lineage>
        <taxon>Eukaryota</taxon>
        <taxon>Fungi</taxon>
        <taxon>Dikarya</taxon>
        <taxon>Basidiomycota</taxon>
        <taxon>Agaricomycotina</taxon>
        <taxon>Agaricomycetes</taxon>
        <taxon>Agaricomycetidae</taxon>
        <taxon>Agaricales</taxon>
        <taxon>Agaricineae</taxon>
        <taxon>Bolbitiaceae</taxon>
        <taxon>Cyclocybe</taxon>
    </lineage>
</organism>
<keyword evidence="1" id="KW-1133">Transmembrane helix</keyword>
<proteinExistence type="predicted"/>
<feature type="transmembrane region" description="Helical" evidence="1">
    <location>
        <begin position="240"/>
        <end position="271"/>
    </location>
</feature>
<keyword evidence="4" id="KW-1185">Reference proteome</keyword>
<dbReference type="EMBL" id="CACVBS010000079">
    <property type="protein sequence ID" value="CAA7269536.1"/>
    <property type="molecule type" value="Genomic_DNA"/>
</dbReference>
<sequence>MMSPSCPFLLLSLVEHIGITPSSSARMSTTTSSATTPTRISIVDQLSADRISYLTTTTTGLVVCLTTMIALMYLVVLSWAYRAAQKRPRPLNKVSGVRLQKYAPIVYVFLVLSSLCEVALSSWLVLQYRFNDNYPKIKTRTGARLLLFASSWTTLTAGVYTLLFLHPTWSKHPISSIGAQAIWVLITLILWAVGAGIINASVPLVLEKGMCEGIVYCGQIRALFGAYLPYFLYFEELHVLAVLCSLCVSGLAVLESLTLTAGMVVLLWLAWQSAQHMIPPVSKLPE</sequence>
<name>A0A8S0WZD6_CYCAE</name>
<protein>
    <submittedName>
        <fullName evidence="3">Uncharacterized protein</fullName>
    </submittedName>
</protein>
<feature type="transmembrane region" description="Helical" evidence="1">
    <location>
        <begin position="102"/>
        <end position="125"/>
    </location>
</feature>
<keyword evidence="2" id="KW-0732">Signal</keyword>
<dbReference type="Proteomes" id="UP000467700">
    <property type="component" value="Unassembled WGS sequence"/>
</dbReference>
<feature type="signal peptide" evidence="2">
    <location>
        <begin position="1"/>
        <end position="24"/>
    </location>
</feature>
<comment type="caution">
    <text evidence="3">The sequence shown here is derived from an EMBL/GenBank/DDBJ whole genome shotgun (WGS) entry which is preliminary data.</text>
</comment>
<feature type="transmembrane region" description="Helical" evidence="1">
    <location>
        <begin position="145"/>
        <end position="165"/>
    </location>
</feature>
<reference evidence="3 4" key="1">
    <citation type="submission" date="2020-01" db="EMBL/GenBank/DDBJ databases">
        <authorList>
            <person name="Gupta K D."/>
        </authorList>
    </citation>
    <scope>NUCLEOTIDE SEQUENCE [LARGE SCALE GENOMIC DNA]</scope>
</reference>
<dbReference type="AlphaFoldDB" id="A0A8S0WZD6"/>
<keyword evidence="1" id="KW-0472">Membrane</keyword>
<keyword evidence="1" id="KW-0812">Transmembrane</keyword>
<evidence type="ECO:0000256" key="2">
    <source>
        <dbReference type="SAM" id="SignalP"/>
    </source>
</evidence>
<evidence type="ECO:0000256" key="1">
    <source>
        <dbReference type="SAM" id="Phobius"/>
    </source>
</evidence>